<dbReference type="EC" id="2.7.1.130" evidence="3 13"/>
<keyword evidence="5 13" id="KW-0444">Lipid biosynthesis</keyword>
<evidence type="ECO:0000256" key="14">
    <source>
        <dbReference type="SAM" id="Phobius"/>
    </source>
</evidence>
<dbReference type="InterPro" id="IPR027417">
    <property type="entry name" value="P-loop_NTPase"/>
</dbReference>
<name>A0A5C8ZYW3_9GAMM</name>
<comment type="function">
    <text evidence="1 13">Transfers the gamma-phosphate of ATP to the 4'-position of a tetraacyldisaccharide 1-phosphate intermediate (termed DS-1-P) to form tetraacyldisaccharide 1,4'-bis-phosphate (lipid IVA).</text>
</comment>
<comment type="pathway">
    <text evidence="2 13">Glycolipid biosynthesis; lipid IV(A) biosynthesis; lipid IV(A) from (3R)-3-hydroxytetradecanoyl-[acyl-carrier-protein] and UDP-N-acetyl-alpha-D-glucosamine: step 6/6.</text>
</comment>
<keyword evidence="14" id="KW-0812">Transmembrane</keyword>
<reference evidence="15 16" key="1">
    <citation type="submission" date="2019-08" db="EMBL/GenBank/DDBJ databases">
        <title>Parahaliea maris sp. nov., isolated from the surface seawater.</title>
        <authorList>
            <person name="Liu Y."/>
        </authorList>
    </citation>
    <scope>NUCLEOTIDE SEQUENCE [LARGE SCALE GENOMIC DNA]</scope>
    <source>
        <strain evidence="15 16">HSLHS9</strain>
    </source>
</reference>
<proteinExistence type="inferred from homology"/>
<feature type="transmembrane region" description="Helical" evidence="14">
    <location>
        <begin position="15"/>
        <end position="34"/>
    </location>
</feature>
<evidence type="ECO:0000256" key="13">
    <source>
        <dbReference type="HAMAP-Rule" id="MF_00409"/>
    </source>
</evidence>
<dbReference type="Proteomes" id="UP000321039">
    <property type="component" value="Unassembled WGS sequence"/>
</dbReference>
<evidence type="ECO:0000256" key="9">
    <source>
        <dbReference type="ARBA" id="ARBA00022777"/>
    </source>
</evidence>
<comment type="catalytic activity">
    <reaction evidence="13">
        <text>a lipid A disaccharide + ATP = a lipid IVA + ADP + H(+)</text>
        <dbReference type="Rhea" id="RHEA:67840"/>
        <dbReference type="ChEBI" id="CHEBI:15378"/>
        <dbReference type="ChEBI" id="CHEBI:30616"/>
        <dbReference type="ChEBI" id="CHEBI:176343"/>
        <dbReference type="ChEBI" id="CHEBI:176425"/>
        <dbReference type="ChEBI" id="CHEBI:456216"/>
        <dbReference type="EC" id="2.7.1.130"/>
    </reaction>
</comment>
<dbReference type="AlphaFoldDB" id="A0A5C8ZYW3"/>
<keyword evidence="8 13" id="KW-0547">Nucleotide-binding</keyword>
<keyword evidence="14" id="KW-1133">Transmembrane helix</keyword>
<dbReference type="GO" id="GO:0005886">
    <property type="term" value="C:plasma membrane"/>
    <property type="evidence" value="ECO:0007669"/>
    <property type="project" value="TreeGrafter"/>
</dbReference>
<evidence type="ECO:0000256" key="2">
    <source>
        <dbReference type="ARBA" id="ARBA00004870"/>
    </source>
</evidence>
<evidence type="ECO:0000256" key="6">
    <source>
        <dbReference type="ARBA" id="ARBA00022556"/>
    </source>
</evidence>
<gene>
    <name evidence="13" type="primary">lpxK</name>
    <name evidence="15" type="ORF">FV139_13690</name>
</gene>
<keyword evidence="6 13" id="KW-0441">Lipid A biosynthesis</keyword>
<accession>A0A5C8ZYW3</accession>
<evidence type="ECO:0000256" key="10">
    <source>
        <dbReference type="ARBA" id="ARBA00022840"/>
    </source>
</evidence>
<evidence type="ECO:0000256" key="8">
    <source>
        <dbReference type="ARBA" id="ARBA00022741"/>
    </source>
</evidence>
<organism evidence="15 16">
    <name type="scientific">Parahaliea maris</name>
    <dbReference type="NCBI Taxonomy" id="2716870"/>
    <lineage>
        <taxon>Bacteria</taxon>
        <taxon>Pseudomonadati</taxon>
        <taxon>Pseudomonadota</taxon>
        <taxon>Gammaproteobacteria</taxon>
        <taxon>Cellvibrionales</taxon>
        <taxon>Halieaceae</taxon>
        <taxon>Parahaliea</taxon>
    </lineage>
</organism>
<dbReference type="CDD" id="cd01983">
    <property type="entry name" value="SIMIBI"/>
    <property type="match status" value="1"/>
</dbReference>
<dbReference type="GO" id="GO:0009244">
    <property type="term" value="P:lipopolysaccharide core region biosynthetic process"/>
    <property type="evidence" value="ECO:0007669"/>
    <property type="project" value="TreeGrafter"/>
</dbReference>
<evidence type="ECO:0000313" key="16">
    <source>
        <dbReference type="Proteomes" id="UP000321039"/>
    </source>
</evidence>
<sequence length="329" mass="35847">MSFAARLERAWYEGAFWLCLLWPLEGLFRAVVALRRGLYRRGTLRSYRAPVPVVVVGNITVGGTGKTPVVIALVEALQQAGLRPGVVSRGYGGRAPLYPHRLSEISLASDAGDEPLLIYQRTGAAVVVDPLRARAVQALEQEVDIVLCDDGLQHYALARDYEIAVLDAARGMGNGHCLPAGPLREPAVRLDEVNFRLRRGSDSPEEGVRYTLGRVRRLDGCDELSLEAFASAGPCRAVAGIGQPQQFFDTLKAAGLQFSEHSFADHHTYTEADFLGMSGGRIIMTEKDAVKCRAVLPAERLAEAWYLPIDATLPQALLDEVVALARRAD</sequence>
<comment type="caution">
    <text evidence="15">The sequence shown here is derived from an EMBL/GenBank/DDBJ whole genome shotgun (WGS) entry which is preliminary data.</text>
</comment>
<dbReference type="NCBIfam" id="TIGR00682">
    <property type="entry name" value="lpxK"/>
    <property type="match status" value="1"/>
</dbReference>
<evidence type="ECO:0000256" key="12">
    <source>
        <dbReference type="ARBA" id="ARBA00029757"/>
    </source>
</evidence>
<keyword evidence="11 13" id="KW-0443">Lipid metabolism</keyword>
<keyword evidence="7 13" id="KW-0808">Transferase</keyword>
<evidence type="ECO:0000256" key="5">
    <source>
        <dbReference type="ARBA" id="ARBA00022516"/>
    </source>
</evidence>
<keyword evidence="14" id="KW-0472">Membrane</keyword>
<evidence type="ECO:0000256" key="7">
    <source>
        <dbReference type="ARBA" id="ARBA00022679"/>
    </source>
</evidence>
<dbReference type="RefSeq" id="WP_148069001.1">
    <property type="nucleotide sequence ID" value="NZ_VRZA01000004.1"/>
</dbReference>
<feature type="binding site" evidence="13">
    <location>
        <begin position="60"/>
        <end position="67"/>
    </location>
    <ligand>
        <name>ATP</name>
        <dbReference type="ChEBI" id="CHEBI:30616"/>
    </ligand>
</feature>
<dbReference type="Pfam" id="PF02606">
    <property type="entry name" value="LpxK"/>
    <property type="match status" value="1"/>
</dbReference>
<evidence type="ECO:0000256" key="11">
    <source>
        <dbReference type="ARBA" id="ARBA00023098"/>
    </source>
</evidence>
<dbReference type="HAMAP" id="MF_00409">
    <property type="entry name" value="LpxK"/>
    <property type="match status" value="1"/>
</dbReference>
<dbReference type="EMBL" id="VRZA01000004">
    <property type="protein sequence ID" value="TXS92999.1"/>
    <property type="molecule type" value="Genomic_DNA"/>
</dbReference>
<dbReference type="GO" id="GO:0005524">
    <property type="term" value="F:ATP binding"/>
    <property type="evidence" value="ECO:0007669"/>
    <property type="project" value="UniProtKB-UniRule"/>
</dbReference>
<keyword evidence="16" id="KW-1185">Reference proteome</keyword>
<dbReference type="UniPathway" id="UPA00359">
    <property type="reaction ID" value="UER00482"/>
</dbReference>
<dbReference type="PANTHER" id="PTHR42724">
    <property type="entry name" value="TETRAACYLDISACCHARIDE 4'-KINASE"/>
    <property type="match status" value="1"/>
</dbReference>
<dbReference type="InterPro" id="IPR003758">
    <property type="entry name" value="LpxK"/>
</dbReference>
<dbReference type="PANTHER" id="PTHR42724:SF1">
    <property type="entry name" value="TETRAACYLDISACCHARIDE 4'-KINASE, MITOCHONDRIAL-RELATED"/>
    <property type="match status" value="1"/>
</dbReference>
<evidence type="ECO:0000256" key="3">
    <source>
        <dbReference type="ARBA" id="ARBA00012071"/>
    </source>
</evidence>
<keyword evidence="9 13" id="KW-0418">Kinase</keyword>
<evidence type="ECO:0000313" key="15">
    <source>
        <dbReference type="EMBL" id="TXS92999.1"/>
    </source>
</evidence>
<evidence type="ECO:0000256" key="1">
    <source>
        <dbReference type="ARBA" id="ARBA00002274"/>
    </source>
</evidence>
<dbReference type="GO" id="GO:0009029">
    <property type="term" value="F:lipid-A 4'-kinase activity"/>
    <property type="evidence" value="ECO:0007669"/>
    <property type="project" value="UniProtKB-UniRule"/>
</dbReference>
<dbReference type="GO" id="GO:0009245">
    <property type="term" value="P:lipid A biosynthetic process"/>
    <property type="evidence" value="ECO:0007669"/>
    <property type="project" value="UniProtKB-UniRule"/>
</dbReference>
<keyword evidence="10 13" id="KW-0067">ATP-binding</keyword>
<protein>
    <recommendedName>
        <fullName evidence="4 13">Tetraacyldisaccharide 4'-kinase</fullName>
        <ecNumber evidence="3 13">2.7.1.130</ecNumber>
    </recommendedName>
    <alternativeName>
        <fullName evidence="12 13">Lipid A 4'-kinase</fullName>
    </alternativeName>
</protein>
<evidence type="ECO:0000256" key="4">
    <source>
        <dbReference type="ARBA" id="ARBA00016436"/>
    </source>
</evidence>
<dbReference type="SUPFAM" id="SSF52540">
    <property type="entry name" value="P-loop containing nucleoside triphosphate hydrolases"/>
    <property type="match status" value="1"/>
</dbReference>
<comment type="similarity">
    <text evidence="13">Belongs to the LpxK family.</text>
</comment>